<dbReference type="Pfam" id="PF04234">
    <property type="entry name" value="CopC"/>
    <property type="match status" value="1"/>
</dbReference>
<evidence type="ECO:0000313" key="9">
    <source>
        <dbReference type="EMBL" id="MCS0657806.1"/>
    </source>
</evidence>
<dbReference type="InterPro" id="IPR007348">
    <property type="entry name" value="CopC_dom"/>
</dbReference>
<evidence type="ECO:0000313" key="10">
    <source>
        <dbReference type="Proteomes" id="UP001204621"/>
    </source>
</evidence>
<keyword evidence="4 7" id="KW-0732">Signal</keyword>
<dbReference type="InterPro" id="IPR032694">
    <property type="entry name" value="CopC/D"/>
</dbReference>
<protein>
    <submittedName>
        <fullName evidence="9">Copper homeostasis periplasmic binding protein CopC</fullName>
    </submittedName>
</protein>
<keyword evidence="10" id="KW-1185">Reference proteome</keyword>
<feature type="signal peptide" evidence="7">
    <location>
        <begin position="1"/>
        <end position="26"/>
    </location>
</feature>
<evidence type="ECO:0000259" key="8">
    <source>
        <dbReference type="Pfam" id="PF04234"/>
    </source>
</evidence>
<dbReference type="EMBL" id="JANUGU010000001">
    <property type="protein sequence ID" value="MCS0657806.1"/>
    <property type="molecule type" value="Genomic_DNA"/>
</dbReference>
<feature type="chain" id="PRO_5045170315" evidence="7">
    <location>
        <begin position="27"/>
        <end position="121"/>
    </location>
</feature>
<gene>
    <name evidence="9" type="primary">copC</name>
    <name evidence="9" type="ORF">NX778_06980</name>
</gene>
<dbReference type="PANTHER" id="PTHR34820">
    <property type="entry name" value="INNER MEMBRANE PROTEIN YEBZ"/>
    <property type="match status" value="1"/>
</dbReference>
<sequence>MFAKRLFLAGAFAAGAALATSAQAHAKLQSSDPAAGSIVATAPRQIRLKFNEAVEPAFSKIILSDDKNADIKLPHVEVDKADPSVMTATLPALGHGTFRVQWTAMTHDSHKTKGDFTFQVK</sequence>
<dbReference type="RefSeq" id="WP_258810948.1">
    <property type="nucleotide sequence ID" value="NZ_JANUGU010000001.1"/>
</dbReference>
<comment type="similarity">
    <text evidence="2">Belongs to the CopC family.</text>
</comment>
<comment type="caution">
    <text evidence="9">The sequence shown here is derived from an EMBL/GenBank/DDBJ whole genome shotgun (WGS) entry which is preliminary data.</text>
</comment>
<feature type="domain" description="CopC" evidence="8">
    <location>
        <begin position="25"/>
        <end position="120"/>
    </location>
</feature>
<dbReference type="PANTHER" id="PTHR34820:SF4">
    <property type="entry name" value="INNER MEMBRANE PROTEIN YEBZ"/>
    <property type="match status" value="1"/>
</dbReference>
<dbReference type="Gene3D" id="2.60.40.1220">
    <property type="match status" value="1"/>
</dbReference>
<dbReference type="InterPro" id="IPR047685">
    <property type="entry name" value="CopC-like"/>
</dbReference>
<dbReference type="Proteomes" id="UP001204621">
    <property type="component" value="Unassembled WGS sequence"/>
</dbReference>
<dbReference type="SUPFAM" id="SSF81296">
    <property type="entry name" value="E set domains"/>
    <property type="match status" value="1"/>
</dbReference>
<keyword evidence="3" id="KW-0479">Metal-binding</keyword>
<reference evidence="9 10" key="1">
    <citation type="submission" date="2022-08" db="EMBL/GenBank/DDBJ databases">
        <title>Reclassification of Massilia species as members of the genera Telluria, Duganella, Pseudoduganella, Mokoshia gen. nov. and Zemynaea gen. nov. using orthogonal and non-orthogonal genome-based approaches.</title>
        <authorList>
            <person name="Bowman J.P."/>
        </authorList>
    </citation>
    <scope>NUCLEOTIDE SEQUENCE [LARGE SCALE GENOMIC DNA]</scope>
    <source>
        <strain evidence="9 10">JCM 31606</strain>
    </source>
</reference>
<evidence type="ECO:0000256" key="2">
    <source>
        <dbReference type="ARBA" id="ARBA00010509"/>
    </source>
</evidence>
<comment type="subcellular location">
    <subcellularLocation>
        <location evidence="1">Periplasm</location>
    </subcellularLocation>
</comment>
<keyword evidence="5" id="KW-0574">Periplasm</keyword>
<evidence type="ECO:0000256" key="7">
    <source>
        <dbReference type="SAM" id="SignalP"/>
    </source>
</evidence>
<evidence type="ECO:0000256" key="3">
    <source>
        <dbReference type="ARBA" id="ARBA00022723"/>
    </source>
</evidence>
<evidence type="ECO:0000256" key="1">
    <source>
        <dbReference type="ARBA" id="ARBA00004418"/>
    </source>
</evidence>
<organism evidence="9 10">
    <name type="scientific">Massilia terrae</name>
    <dbReference type="NCBI Taxonomy" id="1811224"/>
    <lineage>
        <taxon>Bacteria</taxon>
        <taxon>Pseudomonadati</taxon>
        <taxon>Pseudomonadota</taxon>
        <taxon>Betaproteobacteria</taxon>
        <taxon>Burkholderiales</taxon>
        <taxon>Oxalobacteraceae</taxon>
        <taxon>Telluria group</taxon>
        <taxon>Massilia</taxon>
    </lineage>
</organism>
<accession>A0ABT2CV01</accession>
<evidence type="ECO:0000256" key="5">
    <source>
        <dbReference type="ARBA" id="ARBA00022764"/>
    </source>
</evidence>
<evidence type="ECO:0000256" key="4">
    <source>
        <dbReference type="ARBA" id="ARBA00022729"/>
    </source>
</evidence>
<proteinExistence type="inferred from homology"/>
<dbReference type="InterPro" id="IPR014756">
    <property type="entry name" value="Ig_E-set"/>
</dbReference>
<evidence type="ECO:0000256" key="6">
    <source>
        <dbReference type="ARBA" id="ARBA00023008"/>
    </source>
</evidence>
<name>A0ABT2CV01_9BURK</name>
<dbReference type="NCBIfam" id="NF033814">
    <property type="entry name" value="copper_CopC"/>
    <property type="match status" value="1"/>
</dbReference>
<keyword evidence="6" id="KW-0186">Copper</keyword>
<dbReference type="InterPro" id="IPR014755">
    <property type="entry name" value="Cu-Rt/internalin_Ig-like"/>
</dbReference>